<dbReference type="InterPro" id="IPR036397">
    <property type="entry name" value="RNaseH_sf"/>
</dbReference>
<sequence length="295" mass="33584">MDKLENRAVFKFFVLDGLTDKEIHPRLTKNYENSAPISTVKKRAAEFERGCTSLEDDPREGRSKITTKPCRGRRLDSSSAMRFGQDPRSPLMILAALAWILSILDKLVLLELIQAGVAYSKIGLTSARYVLDVNIREKRPGLGKKKIIFNHDNAPAHKSVLTIGNFGILGTIYSTISPYSPDLALSYFYLFPHLINFFSGERFVFNEEGERAVNQYFNSLPDYHFPEGILILEKCWTKYAEVNRSILHNYRYCRSLAVQFSTAIEPEPRRLVLHSYRYCRSLAVQFSTAVDIAGA</sequence>
<dbReference type="PANTHER" id="PTHR46060:SF1">
    <property type="entry name" value="MARINER MOS1 TRANSPOSASE-LIKE PROTEIN"/>
    <property type="match status" value="1"/>
</dbReference>
<name>A0ABY6K2D5_9ARAC</name>
<evidence type="ECO:0000313" key="1">
    <source>
        <dbReference type="EMBL" id="UYV63044.1"/>
    </source>
</evidence>
<protein>
    <recommendedName>
        <fullName evidence="3">Transposase</fullName>
    </recommendedName>
</protein>
<keyword evidence="2" id="KW-1185">Reference proteome</keyword>
<organism evidence="1 2">
    <name type="scientific">Cordylochernes scorpioides</name>
    <dbReference type="NCBI Taxonomy" id="51811"/>
    <lineage>
        <taxon>Eukaryota</taxon>
        <taxon>Metazoa</taxon>
        <taxon>Ecdysozoa</taxon>
        <taxon>Arthropoda</taxon>
        <taxon>Chelicerata</taxon>
        <taxon>Arachnida</taxon>
        <taxon>Pseudoscorpiones</taxon>
        <taxon>Cheliferoidea</taxon>
        <taxon>Chernetidae</taxon>
        <taxon>Cordylochernes</taxon>
    </lineage>
</organism>
<dbReference type="PANTHER" id="PTHR46060">
    <property type="entry name" value="MARINER MOS1 TRANSPOSASE-LIKE PROTEIN"/>
    <property type="match status" value="1"/>
</dbReference>
<evidence type="ECO:0000313" key="2">
    <source>
        <dbReference type="Proteomes" id="UP001235939"/>
    </source>
</evidence>
<dbReference type="Proteomes" id="UP001235939">
    <property type="component" value="Chromosome 02"/>
</dbReference>
<accession>A0ABY6K2D5</accession>
<proteinExistence type="predicted"/>
<dbReference type="EMBL" id="CP092864">
    <property type="protein sequence ID" value="UYV63044.1"/>
    <property type="molecule type" value="Genomic_DNA"/>
</dbReference>
<dbReference type="InterPro" id="IPR052709">
    <property type="entry name" value="Transposase-MT_Hybrid"/>
</dbReference>
<evidence type="ECO:0008006" key="3">
    <source>
        <dbReference type="Google" id="ProtNLM"/>
    </source>
</evidence>
<reference evidence="1 2" key="1">
    <citation type="submission" date="2022-01" db="EMBL/GenBank/DDBJ databases">
        <title>A chromosomal length assembly of Cordylochernes scorpioides.</title>
        <authorList>
            <person name="Zeh D."/>
            <person name="Zeh J."/>
        </authorList>
    </citation>
    <scope>NUCLEOTIDE SEQUENCE [LARGE SCALE GENOMIC DNA]</scope>
    <source>
        <strain evidence="1">IN4F17</strain>
        <tissue evidence="1">Whole Body</tissue>
    </source>
</reference>
<dbReference type="Gene3D" id="3.30.420.10">
    <property type="entry name" value="Ribonuclease H-like superfamily/Ribonuclease H"/>
    <property type="match status" value="1"/>
</dbReference>
<gene>
    <name evidence="1" type="ORF">LAZ67_2002931</name>
</gene>